<evidence type="ECO:0000256" key="1">
    <source>
        <dbReference type="SAM" id="MobiDB-lite"/>
    </source>
</evidence>
<feature type="compositionally biased region" description="Basic and acidic residues" evidence="1">
    <location>
        <begin position="168"/>
        <end position="186"/>
    </location>
</feature>
<proteinExistence type="predicted"/>
<keyword evidence="3" id="KW-1185">Reference proteome</keyword>
<evidence type="ECO:0000313" key="3">
    <source>
        <dbReference type="Proteomes" id="UP000799428"/>
    </source>
</evidence>
<evidence type="ECO:0000313" key="2">
    <source>
        <dbReference type="EMBL" id="KAF2710349.1"/>
    </source>
</evidence>
<sequence>MPLYSGPAALSQAIFACQISSARVGQHSCQGKQGIYRKADLPQGSPLASTFSTYRPYREKEKRKQLVENARKRAMTCIENSNRSRRKGKKTNVDIARSRRSERQKGTRLLEWQRKDMGGKDKEMILRRCPKTGLKFGPPLALVRKEMVRGQREMNRDEDTKRRKKFGTRGEKQQQTKRNQLEEIKPRNGQKRFPPQELNTRSAIGVGQKGDGRICDPPWALAALEYLIPFREWRRETEDTKTQGSESRIRKLPSASERSNARKERSSNSDAMGAGGQNTTYARRKQKPYSIRHRRWPARGNEAM</sequence>
<protein>
    <submittedName>
        <fullName evidence="2">Uncharacterized protein</fullName>
    </submittedName>
</protein>
<feature type="compositionally biased region" description="Basic and acidic residues" evidence="1">
    <location>
        <begin position="148"/>
        <end position="161"/>
    </location>
</feature>
<feature type="region of interest" description="Disordered" evidence="1">
    <location>
        <begin position="236"/>
        <end position="304"/>
    </location>
</feature>
<feature type="region of interest" description="Disordered" evidence="1">
    <location>
        <begin position="148"/>
        <end position="211"/>
    </location>
</feature>
<organism evidence="2 3">
    <name type="scientific">Pleomassaria siparia CBS 279.74</name>
    <dbReference type="NCBI Taxonomy" id="1314801"/>
    <lineage>
        <taxon>Eukaryota</taxon>
        <taxon>Fungi</taxon>
        <taxon>Dikarya</taxon>
        <taxon>Ascomycota</taxon>
        <taxon>Pezizomycotina</taxon>
        <taxon>Dothideomycetes</taxon>
        <taxon>Pleosporomycetidae</taxon>
        <taxon>Pleosporales</taxon>
        <taxon>Pleomassariaceae</taxon>
        <taxon>Pleomassaria</taxon>
    </lineage>
</organism>
<dbReference type="Proteomes" id="UP000799428">
    <property type="component" value="Unassembled WGS sequence"/>
</dbReference>
<name>A0A6G1KBS1_9PLEO</name>
<gene>
    <name evidence="2" type="ORF">K504DRAFT_454653</name>
</gene>
<reference evidence="2" key="1">
    <citation type="journal article" date="2020" name="Stud. Mycol.">
        <title>101 Dothideomycetes genomes: a test case for predicting lifestyles and emergence of pathogens.</title>
        <authorList>
            <person name="Haridas S."/>
            <person name="Albert R."/>
            <person name="Binder M."/>
            <person name="Bloem J."/>
            <person name="Labutti K."/>
            <person name="Salamov A."/>
            <person name="Andreopoulos B."/>
            <person name="Baker S."/>
            <person name="Barry K."/>
            <person name="Bills G."/>
            <person name="Bluhm B."/>
            <person name="Cannon C."/>
            <person name="Castanera R."/>
            <person name="Culley D."/>
            <person name="Daum C."/>
            <person name="Ezra D."/>
            <person name="Gonzalez J."/>
            <person name="Henrissat B."/>
            <person name="Kuo A."/>
            <person name="Liang C."/>
            <person name="Lipzen A."/>
            <person name="Lutzoni F."/>
            <person name="Magnuson J."/>
            <person name="Mondo S."/>
            <person name="Nolan M."/>
            <person name="Ohm R."/>
            <person name="Pangilinan J."/>
            <person name="Park H.-J."/>
            <person name="Ramirez L."/>
            <person name="Alfaro M."/>
            <person name="Sun H."/>
            <person name="Tritt A."/>
            <person name="Yoshinaga Y."/>
            <person name="Zwiers L.-H."/>
            <person name="Turgeon B."/>
            <person name="Goodwin S."/>
            <person name="Spatafora J."/>
            <person name="Crous P."/>
            <person name="Grigoriev I."/>
        </authorList>
    </citation>
    <scope>NUCLEOTIDE SEQUENCE</scope>
    <source>
        <strain evidence="2">CBS 279.74</strain>
    </source>
</reference>
<dbReference type="EMBL" id="MU005769">
    <property type="protein sequence ID" value="KAF2710349.1"/>
    <property type="molecule type" value="Genomic_DNA"/>
</dbReference>
<accession>A0A6G1KBS1</accession>
<dbReference type="AlphaFoldDB" id="A0A6G1KBS1"/>
<feature type="compositionally biased region" description="Basic and acidic residues" evidence="1">
    <location>
        <begin position="96"/>
        <end position="105"/>
    </location>
</feature>
<feature type="region of interest" description="Disordered" evidence="1">
    <location>
        <begin position="79"/>
        <end position="107"/>
    </location>
</feature>
<feature type="compositionally biased region" description="Basic residues" evidence="1">
    <location>
        <begin position="282"/>
        <end position="297"/>
    </location>
</feature>